<feature type="domain" description="EGF-like" evidence="2 3">
    <location>
        <begin position="134"/>
        <end position="145"/>
    </location>
</feature>
<sequence>MWHALQIDAGPVHTSGNSRLNHLMKRVRNATEHLVACHIKGYSGERLPQNLMMVPINTSTLFLLILTATFNIGRTLAGVMIARDAGLLMEHQLPASSLNQQLLNCIYRVRQCIPACLNGGRLSRPWMPWKKCHCECPPGFRGFVCQIFQPAVK</sequence>
<dbReference type="WBParaSite" id="HDID_0001043201-mRNA-1">
    <property type="protein sequence ID" value="HDID_0001043201-mRNA-1"/>
    <property type="gene ID" value="HDID_0001043201"/>
</dbReference>
<gene>
    <name evidence="4" type="ORF">HDID_LOCUS10430</name>
</gene>
<evidence type="ECO:0000259" key="3">
    <source>
        <dbReference type="PROSITE" id="PS01186"/>
    </source>
</evidence>
<evidence type="ECO:0000259" key="2">
    <source>
        <dbReference type="PROSITE" id="PS00022"/>
    </source>
</evidence>
<keyword evidence="1" id="KW-0812">Transmembrane</keyword>
<dbReference type="AlphaFoldDB" id="A0A0R3SXG0"/>
<accession>A0A0R3SXG0</accession>
<dbReference type="Proteomes" id="UP000274504">
    <property type="component" value="Unassembled WGS sequence"/>
</dbReference>
<feature type="transmembrane region" description="Helical" evidence="1">
    <location>
        <begin position="61"/>
        <end position="82"/>
    </location>
</feature>
<organism evidence="6">
    <name type="scientific">Hymenolepis diminuta</name>
    <name type="common">Rat tapeworm</name>
    <dbReference type="NCBI Taxonomy" id="6216"/>
    <lineage>
        <taxon>Eukaryota</taxon>
        <taxon>Metazoa</taxon>
        <taxon>Spiralia</taxon>
        <taxon>Lophotrochozoa</taxon>
        <taxon>Platyhelminthes</taxon>
        <taxon>Cestoda</taxon>
        <taxon>Eucestoda</taxon>
        <taxon>Cyclophyllidea</taxon>
        <taxon>Hymenolepididae</taxon>
        <taxon>Hymenolepis</taxon>
    </lineage>
</organism>
<reference evidence="4 5" key="2">
    <citation type="submission" date="2018-11" db="EMBL/GenBank/DDBJ databases">
        <authorList>
            <consortium name="Pathogen Informatics"/>
        </authorList>
    </citation>
    <scope>NUCLEOTIDE SEQUENCE [LARGE SCALE GENOMIC DNA]</scope>
</reference>
<keyword evidence="1" id="KW-0472">Membrane</keyword>
<name>A0A0R3SXG0_HYMDI</name>
<evidence type="ECO:0000256" key="1">
    <source>
        <dbReference type="SAM" id="Phobius"/>
    </source>
</evidence>
<dbReference type="InterPro" id="IPR000742">
    <property type="entry name" value="EGF"/>
</dbReference>
<keyword evidence="1" id="KW-1133">Transmembrane helix</keyword>
<protein>
    <submittedName>
        <fullName evidence="6">EGF-like domain-containing protein</fullName>
    </submittedName>
</protein>
<proteinExistence type="predicted"/>
<reference evidence="6" key="1">
    <citation type="submission" date="2017-02" db="UniProtKB">
        <authorList>
            <consortium name="WormBaseParasite"/>
        </authorList>
    </citation>
    <scope>IDENTIFICATION</scope>
</reference>
<dbReference type="EMBL" id="UYSG01011681">
    <property type="protein sequence ID" value="VDL63308.1"/>
    <property type="molecule type" value="Genomic_DNA"/>
</dbReference>
<dbReference type="PROSITE" id="PS01186">
    <property type="entry name" value="EGF_2"/>
    <property type="match status" value="1"/>
</dbReference>
<evidence type="ECO:0000313" key="5">
    <source>
        <dbReference type="Proteomes" id="UP000274504"/>
    </source>
</evidence>
<dbReference type="OrthoDB" id="6150863at2759"/>
<evidence type="ECO:0000313" key="6">
    <source>
        <dbReference type="WBParaSite" id="HDID_0001043201-mRNA-1"/>
    </source>
</evidence>
<evidence type="ECO:0000313" key="4">
    <source>
        <dbReference type="EMBL" id="VDL63308.1"/>
    </source>
</evidence>
<dbReference type="PROSITE" id="PS00022">
    <property type="entry name" value="EGF_1"/>
    <property type="match status" value="1"/>
</dbReference>